<evidence type="ECO:0000256" key="1">
    <source>
        <dbReference type="SAM" id="SignalP"/>
    </source>
</evidence>
<evidence type="ECO:0000313" key="2">
    <source>
        <dbReference type="EMBL" id="CCD74314.1"/>
    </source>
</evidence>
<reference evidence="2 3" key="1">
    <citation type="journal article" date="1998" name="Science">
        <title>Genome sequence of the nematode C. elegans: a platform for investigating biology.</title>
        <authorList>
            <consortium name="The C. elegans sequencing consortium"/>
            <person name="Sulson J.E."/>
            <person name="Waterston R."/>
        </authorList>
    </citation>
    <scope>NUCLEOTIDE SEQUENCE [LARGE SCALE GENOMIC DNA]</scope>
    <source>
        <strain evidence="2 3">Bristol N2</strain>
    </source>
</reference>
<accession>Q9UAX2</accession>
<dbReference type="SMR" id="Q9UAX2"/>
<organism evidence="2 3">
    <name type="scientific">Caenorhabditis elegans</name>
    <dbReference type="NCBI Taxonomy" id="6239"/>
    <lineage>
        <taxon>Eukaryota</taxon>
        <taxon>Metazoa</taxon>
        <taxon>Ecdysozoa</taxon>
        <taxon>Nematoda</taxon>
        <taxon>Chromadorea</taxon>
        <taxon>Rhabditida</taxon>
        <taxon>Rhabditina</taxon>
        <taxon>Rhabditomorpha</taxon>
        <taxon>Rhabditoidea</taxon>
        <taxon>Rhabditidae</taxon>
        <taxon>Peloderinae</taxon>
        <taxon>Caenorhabditis</taxon>
    </lineage>
</organism>
<evidence type="ECO:0000313" key="4">
    <source>
        <dbReference type="WormBase" id="Y40B10B.1"/>
    </source>
</evidence>
<protein>
    <submittedName>
        <fullName evidence="2">Vitelline membrane outer layer protein 1</fullName>
    </submittedName>
</protein>
<dbReference type="AlphaFoldDB" id="Q9UAX2"/>
<sequence>MIALIFIFLLTAPAFFCERVELRSPRYTNFGNWHPWSRCRDGEFAYGIQVKVEGDQRGGDDTGLNAVCLFCRPLGSDEISRENWINSGEGLWGVWGARKYCQNTNVLIGFELRSEPDQRGKDDVAADNFAGYCGEPLGPRTKDVWVAGDTPGWGEWTGAQLCPERYAVCGIQSQIEGDQRGGDDTALNNVNVECCKITVAACNPGYSLVRIAHYDNSQSPGTVAHEVLRRISITKTTGSTTTLSNSEKNTVSGSIGASMAYTDGQFTGIVNTELTKSSEKMTTSQLQTMVQDAITNERSEKVTFTIPAWQNIVIDQLVITCGEYRIATAKTITRSIH</sequence>
<dbReference type="FunCoup" id="Q9UAX2">
    <property type="interactions" value="21"/>
</dbReference>
<dbReference type="EMBL" id="BX284605">
    <property type="protein sequence ID" value="CCD74314.1"/>
    <property type="molecule type" value="Genomic_DNA"/>
</dbReference>
<keyword evidence="1" id="KW-0732">Signal</keyword>
<dbReference type="OMA" id="RENWINS"/>
<dbReference type="InParanoid" id="Q9UAX2"/>
<dbReference type="SUPFAM" id="SSF51092">
    <property type="entry name" value="Vitelline membrane outer protein-I (VMO-I)"/>
    <property type="match status" value="1"/>
</dbReference>
<keyword evidence="3" id="KW-1185">Reference proteome</keyword>
<dbReference type="AGR" id="WB:WBGene00021494"/>
<dbReference type="UCSC" id="Y40B10B.1">
    <property type="organism name" value="c. elegans"/>
</dbReference>
<proteinExistence type="predicted"/>
<dbReference type="KEGG" id="cel:CELE_Y40B10B.1"/>
<dbReference type="InterPro" id="IPR005515">
    <property type="entry name" value="VOMI"/>
</dbReference>
<dbReference type="Proteomes" id="UP000001940">
    <property type="component" value="Chromosome V"/>
</dbReference>
<dbReference type="GeneID" id="189790"/>
<dbReference type="RefSeq" id="NP_503538.1">
    <property type="nucleotide sequence ID" value="NM_071137.1"/>
</dbReference>
<dbReference type="OrthoDB" id="6329319at2759"/>
<feature type="chain" id="PRO_5004334289" evidence="1">
    <location>
        <begin position="18"/>
        <end position="337"/>
    </location>
</feature>
<name>Q9UAX2_CAEEL</name>
<dbReference type="CDD" id="cd00220">
    <property type="entry name" value="VMO-I"/>
    <property type="match status" value="1"/>
</dbReference>
<dbReference type="PANTHER" id="PTHR18841:SF0">
    <property type="entry name" value="VITELLINE MEMBRANE OUTER LAYER 1 HOMOLOG A-RELATED"/>
    <property type="match status" value="1"/>
</dbReference>
<dbReference type="Bgee" id="WBGene00021494">
    <property type="expression patterns" value="Expressed in larva and 1 other cell type or tissue"/>
</dbReference>
<dbReference type="PhylomeDB" id="Q9UAX2"/>
<dbReference type="Gene3D" id="2.100.10.20">
    <property type="entry name" value="Vitelline membrane outer layer protein I (VOMI)"/>
    <property type="match status" value="1"/>
</dbReference>
<dbReference type="GO" id="GO:0005615">
    <property type="term" value="C:extracellular space"/>
    <property type="evidence" value="ECO:0000318"/>
    <property type="project" value="GO_Central"/>
</dbReference>
<dbReference type="HOGENOM" id="CLU_042196_0_0_1"/>
<dbReference type="eggNOG" id="ENOG502S24T">
    <property type="taxonomic scope" value="Eukaryota"/>
</dbReference>
<dbReference type="WormBase" id="Y40B10B.1">
    <property type="protein sequence ID" value="CE21798"/>
    <property type="gene ID" value="WBGene00021494"/>
</dbReference>
<gene>
    <name evidence="2" type="ORF">CELE_Y40B10B.1</name>
    <name evidence="2 4" type="ORF">Y40B10B.1</name>
</gene>
<feature type="signal peptide" evidence="1">
    <location>
        <begin position="1"/>
        <end position="17"/>
    </location>
</feature>
<dbReference type="PANTHER" id="PTHR18841">
    <property type="entry name" value="VITELLINE MEMBRANE OUTER LAYER PROTEIN I-RELATED"/>
    <property type="match status" value="1"/>
</dbReference>
<dbReference type="PIR" id="T33988">
    <property type="entry name" value="T33988"/>
</dbReference>
<dbReference type="Pfam" id="PF03762">
    <property type="entry name" value="VOMI"/>
    <property type="match status" value="1"/>
</dbReference>
<evidence type="ECO:0000313" key="3">
    <source>
        <dbReference type="Proteomes" id="UP000001940"/>
    </source>
</evidence>
<dbReference type="InterPro" id="IPR036706">
    <property type="entry name" value="VOMI_sf"/>
</dbReference>
<dbReference type="PaxDb" id="6239-Y40B10B.1"/>
<dbReference type="CTD" id="189790"/>